<accession>A0A8S5TG81</accession>
<sequence>MCDLIECRECKHKCKNSITDIEVEKLWEELEDVLFIEDSNSGDSCELVLASDWQGWNKGTTRDEIWRWFNQHYSKGLDGLLY</sequence>
<protein>
    <submittedName>
        <fullName evidence="1">Uncharacterized protein</fullName>
    </submittedName>
</protein>
<dbReference type="EMBL" id="BK032818">
    <property type="protein sequence ID" value="DAF61991.1"/>
    <property type="molecule type" value="Genomic_DNA"/>
</dbReference>
<proteinExistence type="predicted"/>
<evidence type="ECO:0000313" key="1">
    <source>
        <dbReference type="EMBL" id="DAF61991.1"/>
    </source>
</evidence>
<reference evidence="1" key="1">
    <citation type="journal article" date="2021" name="Proc. Natl. Acad. Sci. U.S.A.">
        <title>A Catalog of Tens of Thousands of Viruses from Human Metagenomes Reveals Hidden Associations with Chronic Diseases.</title>
        <authorList>
            <person name="Tisza M.J."/>
            <person name="Buck C.B."/>
        </authorList>
    </citation>
    <scope>NUCLEOTIDE SEQUENCE</scope>
    <source>
        <strain evidence="1">CtP0x5</strain>
    </source>
</reference>
<organism evidence="1">
    <name type="scientific">Siphoviridae sp. ctP0x5</name>
    <dbReference type="NCBI Taxonomy" id="2827863"/>
    <lineage>
        <taxon>Viruses</taxon>
        <taxon>Duplodnaviria</taxon>
        <taxon>Heunggongvirae</taxon>
        <taxon>Uroviricota</taxon>
        <taxon>Caudoviricetes</taxon>
    </lineage>
</organism>
<name>A0A8S5TG81_9CAUD</name>